<keyword evidence="2" id="KW-1185">Reference proteome</keyword>
<evidence type="ECO:0000313" key="1">
    <source>
        <dbReference type="EMBL" id="PWQ96068.1"/>
    </source>
</evidence>
<dbReference type="EMBL" id="QGKM01000039">
    <property type="protein sequence ID" value="PWQ96068.1"/>
    <property type="molecule type" value="Genomic_DNA"/>
</dbReference>
<dbReference type="AlphaFoldDB" id="A0A317CBY6"/>
<proteinExistence type="predicted"/>
<sequence>MPFHGVRAERRYLFKPSPVADVGVNDVHAWRLNQNHRHIYNKLHVALSQGLSAAPSGVSPVLMGLLPEQQCFVKPITNLGGMSLNSVATTAEKISEACINQLQNSQDNCAAGSFWCEFLSGQQTSTDVLILDGEPMWYGHTKAADQKDNNRPIYWLIGADCSESEPAIARFIRRELAGYTGLCNVEMIGEYLIEVHLRGSNAFFDYYPDGFMQAWCDLVDHQKWTGLAAIEQGCLYSMFGDWSLPENAEEIVETAGARLYRDGMMADRVGIIFADSPATAQSIETQLKPII</sequence>
<comment type="caution">
    <text evidence="1">The sequence shown here is derived from an EMBL/GenBank/DDBJ whole genome shotgun (WGS) entry which is preliminary data.</text>
</comment>
<accession>A0A317CBY6</accession>
<dbReference type="Proteomes" id="UP000245539">
    <property type="component" value="Unassembled WGS sequence"/>
</dbReference>
<name>A0A317CBY6_9GAMM</name>
<dbReference type="OrthoDB" id="5780430at2"/>
<organism evidence="1 2">
    <name type="scientific">Leucothrix pacifica</name>
    <dbReference type="NCBI Taxonomy" id="1247513"/>
    <lineage>
        <taxon>Bacteria</taxon>
        <taxon>Pseudomonadati</taxon>
        <taxon>Pseudomonadota</taxon>
        <taxon>Gammaproteobacteria</taxon>
        <taxon>Thiotrichales</taxon>
        <taxon>Thiotrichaceae</taxon>
        <taxon>Leucothrix</taxon>
    </lineage>
</organism>
<gene>
    <name evidence="1" type="ORF">DKW60_13525</name>
</gene>
<reference evidence="1 2" key="1">
    <citation type="submission" date="2018-05" db="EMBL/GenBank/DDBJ databases">
        <title>Leucothrix arctica sp. nov., isolated from Arctic seawater.</title>
        <authorList>
            <person name="Choi A."/>
            <person name="Baek K."/>
        </authorList>
    </citation>
    <scope>NUCLEOTIDE SEQUENCE [LARGE SCALE GENOMIC DNA]</scope>
    <source>
        <strain evidence="1 2">JCM 18388</strain>
    </source>
</reference>
<evidence type="ECO:0000313" key="2">
    <source>
        <dbReference type="Proteomes" id="UP000245539"/>
    </source>
</evidence>
<protein>
    <submittedName>
        <fullName evidence="1">Uncharacterized protein</fullName>
    </submittedName>
</protein>
<dbReference type="RefSeq" id="WP_109838191.1">
    <property type="nucleotide sequence ID" value="NZ_QGKM01000039.1"/>
</dbReference>